<dbReference type="RefSeq" id="WP_092687052.1">
    <property type="nucleotide sequence ID" value="NZ_FOGU01000001.1"/>
</dbReference>
<dbReference type="OrthoDB" id="7834499at2"/>
<dbReference type="AlphaFoldDB" id="A0A1H9PII1"/>
<reference evidence="2 3" key="1">
    <citation type="submission" date="2016-10" db="EMBL/GenBank/DDBJ databases">
        <authorList>
            <person name="de Groot N.N."/>
        </authorList>
    </citation>
    <scope>NUCLEOTIDE SEQUENCE [LARGE SCALE GENOMIC DNA]</scope>
    <source>
        <strain evidence="2 3">DSM 23042</strain>
    </source>
</reference>
<evidence type="ECO:0000256" key="1">
    <source>
        <dbReference type="SAM" id="Coils"/>
    </source>
</evidence>
<keyword evidence="3" id="KW-1185">Reference proteome</keyword>
<keyword evidence="1" id="KW-0175">Coiled coil</keyword>
<dbReference type="Proteomes" id="UP000198885">
    <property type="component" value="Unassembled WGS sequence"/>
</dbReference>
<proteinExistence type="predicted"/>
<protein>
    <recommendedName>
        <fullName evidence="4">Replication region DNA-binding N-term</fullName>
    </recommendedName>
</protein>
<accession>A0A1H9PII1</accession>
<organism evidence="2 3">
    <name type="scientific">Tranquillimonas rosea</name>
    <dbReference type="NCBI Taxonomy" id="641238"/>
    <lineage>
        <taxon>Bacteria</taxon>
        <taxon>Pseudomonadati</taxon>
        <taxon>Pseudomonadota</taxon>
        <taxon>Alphaproteobacteria</taxon>
        <taxon>Rhodobacterales</taxon>
        <taxon>Roseobacteraceae</taxon>
        <taxon>Tranquillimonas</taxon>
    </lineage>
</organism>
<dbReference type="EMBL" id="FOGU01000001">
    <property type="protein sequence ID" value="SER47954.1"/>
    <property type="molecule type" value="Genomic_DNA"/>
</dbReference>
<sequence length="224" mass="23921">MTKPKQTRINAGGRPLSYDPNFVCEIIEAGLAAGLPAAELDAPYVKEKLCNDHGVKGSIRQEALESLVAAAHAEIVDAENKALLKALPDGIAAAVDEAAAAAGRELLLVLARQHAVSQAVADQTCEELRADKRNAQHRIADLEGCLAEAKEACHTLARERDEMAEELAESQKTLRVAQAEVERLSSEPTGLDHLLAELRDPKNRDGVRAALTEIVASRGTPATQ</sequence>
<evidence type="ECO:0000313" key="3">
    <source>
        <dbReference type="Proteomes" id="UP000198885"/>
    </source>
</evidence>
<feature type="coiled-coil region" evidence="1">
    <location>
        <begin position="125"/>
        <end position="187"/>
    </location>
</feature>
<name>A0A1H9PII1_9RHOB</name>
<evidence type="ECO:0000313" key="2">
    <source>
        <dbReference type="EMBL" id="SER47954.1"/>
    </source>
</evidence>
<evidence type="ECO:0008006" key="4">
    <source>
        <dbReference type="Google" id="ProtNLM"/>
    </source>
</evidence>
<gene>
    <name evidence="2" type="ORF">SAMN04490244_101198</name>
</gene>